<dbReference type="SUPFAM" id="SSF50129">
    <property type="entry name" value="GroES-like"/>
    <property type="match status" value="1"/>
</dbReference>
<evidence type="ECO:0000256" key="1">
    <source>
        <dbReference type="ARBA" id="ARBA00001947"/>
    </source>
</evidence>
<dbReference type="InterPro" id="IPR020843">
    <property type="entry name" value="ER"/>
</dbReference>
<dbReference type="SUPFAM" id="SSF51735">
    <property type="entry name" value="NAD(P)-binding Rossmann-fold domains"/>
    <property type="match status" value="1"/>
</dbReference>
<evidence type="ECO:0000256" key="4">
    <source>
        <dbReference type="ARBA" id="ARBA00022833"/>
    </source>
</evidence>
<dbReference type="Gene3D" id="3.40.50.720">
    <property type="entry name" value="NAD(P)-binding Rossmann-like Domain"/>
    <property type="match status" value="1"/>
</dbReference>
<name>A0A5C1ABV3_9BACT</name>
<dbReference type="GO" id="GO:0008270">
    <property type="term" value="F:zinc ion binding"/>
    <property type="evidence" value="ECO:0007669"/>
    <property type="project" value="InterPro"/>
</dbReference>
<evidence type="ECO:0000256" key="5">
    <source>
        <dbReference type="ARBA" id="ARBA00023002"/>
    </source>
</evidence>
<protein>
    <submittedName>
        <fullName evidence="8">Glutathione-dependent formaldehyde dehydrogenase</fullName>
    </submittedName>
</protein>
<dbReference type="AlphaFoldDB" id="A0A5C1ABV3"/>
<dbReference type="KEGG" id="lrs:PX52LOC_03707"/>
<dbReference type="Gene3D" id="3.90.180.10">
    <property type="entry name" value="Medium-chain alcohol dehydrogenases, catalytic domain"/>
    <property type="match status" value="1"/>
</dbReference>
<dbReference type="PANTHER" id="PTHR42813">
    <property type="entry name" value="ZINC-TYPE ALCOHOL DEHYDROGENASE-LIKE"/>
    <property type="match status" value="1"/>
</dbReference>
<dbReference type="InterPro" id="IPR011032">
    <property type="entry name" value="GroES-like_sf"/>
</dbReference>
<dbReference type="Pfam" id="PF08240">
    <property type="entry name" value="ADH_N"/>
    <property type="match status" value="1"/>
</dbReference>
<dbReference type="InterPro" id="IPR002328">
    <property type="entry name" value="ADH_Zn_CS"/>
</dbReference>
<feature type="domain" description="Enoyl reductase (ER)" evidence="7">
    <location>
        <begin position="11"/>
        <end position="347"/>
    </location>
</feature>
<dbReference type="Proteomes" id="UP000324974">
    <property type="component" value="Chromosome"/>
</dbReference>
<accession>A0A5C1ABV3</accession>
<reference evidence="9" key="1">
    <citation type="submission" date="2019-08" db="EMBL/GenBank/DDBJ databases">
        <title>Limnoglobus roseus gen. nov., sp. nov., a novel freshwater planctomycete with a giant genome from the family Gemmataceae.</title>
        <authorList>
            <person name="Kulichevskaya I.S."/>
            <person name="Naumoff D.G."/>
            <person name="Miroshnikov K."/>
            <person name="Ivanova A."/>
            <person name="Philippov D.A."/>
            <person name="Hakobyan A."/>
            <person name="Rijpstra I.C."/>
            <person name="Sinninghe Damste J.S."/>
            <person name="Liesack W."/>
            <person name="Dedysh S.N."/>
        </authorList>
    </citation>
    <scope>NUCLEOTIDE SEQUENCE [LARGE SCALE GENOMIC DNA]</scope>
    <source>
        <strain evidence="9">PX52</strain>
    </source>
</reference>
<keyword evidence="4 6" id="KW-0862">Zinc</keyword>
<evidence type="ECO:0000256" key="3">
    <source>
        <dbReference type="ARBA" id="ARBA00022723"/>
    </source>
</evidence>
<evidence type="ECO:0000256" key="2">
    <source>
        <dbReference type="ARBA" id="ARBA00008072"/>
    </source>
</evidence>
<dbReference type="CDD" id="cd08285">
    <property type="entry name" value="NADP_ADH"/>
    <property type="match status" value="1"/>
</dbReference>
<dbReference type="SMART" id="SM00829">
    <property type="entry name" value="PKS_ER"/>
    <property type="match status" value="1"/>
</dbReference>
<proteinExistence type="inferred from homology"/>
<dbReference type="InterPro" id="IPR036291">
    <property type="entry name" value="NAD(P)-bd_dom_sf"/>
</dbReference>
<keyword evidence="5" id="KW-0560">Oxidoreductase</keyword>
<keyword evidence="9" id="KW-1185">Reference proteome</keyword>
<dbReference type="RefSeq" id="WP_246173753.1">
    <property type="nucleotide sequence ID" value="NZ_CP042425.1"/>
</dbReference>
<gene>
    <name evidence="8" type="ORF">PX52LOC_03707</name>
</gene>
<evidence type="ECO:0000313" key="8">
    <source>
        <dbReference type="EMBL" id="QEL16741.1"/>
    </source>
</evidence>
<dbReference type="InterPro" id="IPR013149">
    <property type="entry name" value="ADH-like_C"/>
</dbReference>
<dbReference type="GO" id="GO:0016616">
    <property type="term" value="F:oxidoreductase activity, acting on the CH-OH group of donors, NAD or NADP as acceptor"/>
    <property type="evidence" value="ECO:0007669"/>
    <property type="project" value="UniProtKB-ARBA"/>
</dbReference>
<dbReference type="PROSITE" id="PS00059">
    <property type="entry name" value="ADH_ZINC"/>
    <property type="match status" value="1"/>
</dbReference>
<comment type="cofactor">
    <cofactor evidence="1 6">
        <name>Zn(2+)</name>
        <dbReference type="ChEBI" id="CHEBI:29105"/>
    </cofactor>
</comment>
<evidence type="ECO:0000259" key="7">
    <source>
        <dbReference type="SMART" id="SM00829"/>
    </source>
</evidence>
<dbReference type="InterPro" id="IPR013154">
    <property type="entry name" value="ADH-like_N"/>
</dbReference>
<organism evidence="8 9">
    <name type="scientific">Limnoglobus roseus</name>
    <dbReference type="NCBI Taxonomy" id="2598579"/>
    <lineage>
        <taxon>Bacteria</taxon>
        <taxon>Pseudomonadati</taxon>
        <taxon>Planctomycetota</taxon>
        <taxon>Planctomycetia</taxon>
        <taxon>Gemmatales</taxon>
        <taxon>Gemmataceae</taxon>
        <taxon>Limnoglobus</taxon>
    </lineage>
</organism>
<keyword evidence="3 6" id="KW-0479">Metal-binding</keyword>
<evidence type="ECO:0000313" key="9">
    <source>
        <dbReference type="Proteomes" id="UP000324974"/>
    </source>
</evidence>
<dbReference type="Pfam" id="PF00107">
    <property type="entry name" value="ADH_zinc_N"/>
    <property type="match status" value="1"/>
</dbReference>
<dbReference type="EMBL" id="CP042425">
    <property type="protein sequence ID" value="QEL16741.1"/>
    <property type="molecule type" value="Genomic_DNA"/>
</dbReference>
<evidence type="ECO:0000256" key="6">
    <source>
        <dbReference type="RuleBase" id="RU361277"/>
    </source>
</evidence>
<sequence>MATTMRTFVMRGIGEVGMAEKPIPDPGPNDAVVKTTAALICTSDCHTVGGAIGDRCNLTLGHEAVGVVAKLGSEVKGFKEGDRVAVNAITPCYRCENCLRGFSSQCGGMLGGWKFANVKDGNLAEYFHVNDAQANLAPVPAGLTVEEACYCCDMLSTGFAAAENAAVPIGGTVAVFAQGPVGMMATVGARLVGAGQVIVVESVVKRQAMARLFGADVVVDHTQQDPVEAILTLTRGRGVDAAIEALGGPRTFEACVRVTRPGGTISNVGYHGSGNYVPLPRDGWGVGMGDKTIRTALCPGGAERMSRLFRLIESGRVDPTPMTTHRFPFAQTGDAFRLMQTKGDGILKPLILF</sequence>
<dbReference type="PANTHER" id="PTHR42813:SF4">
    <property type="entry name" value="NADP-DEPENDENT ISOPROPANOL DEHYDROGENASE"/>
    <property type="match status" value="1"/>
</dbReference>
<comment type="similarity">
    <text evidence="2 6">Belongs to the zinc-containing alcohol dehydrogenase family.</text>
</comment>